<dbReference type="GO" id="GO:0015417">
    <property type="term" value="F:ABC-type polyamine transporter activity"/>
    <property type="evidence" value="ECO:0007669"/>
    <property type="project" value="UniProtKB-EC"/>
</dbReference>
<keyword evidence="4 7" id="KW-0067">ATP-binding</keyword>
<dbReference type="Pfam" id="PF08402">
    <property type="entry name" value="TOBE_2"/>
    <property type="match status" value="1"/>
</dbReference>
<organism evidence="9 10">
    <name type="scientific">Pseudomonas matsuisoli</name>
    <dbReference type="NCBI Taxonomy" id="1515666"/>
    <lineage>
        <taxon>Bacteria</taxon>
        <taxon>Pseudomonadati</taxon>
        <taxon>Pseudomonadota</taxon>
        <taxon>Gammaproteobacteria</taxon>
        <taxon>Pseudomonadales</taxon>
        <taxon>Pseudomonadaceae</taxon>
        <taxon>Pseudomonas</taxon>
    </lineage>
</organism>
<dbReference type="InterPro" id="IPR027417">
    <property type="entry name" value="P-loop_NTPase"/>
</dbReference>
<accession>A0A917PVP2</accession>
<dbReference type="PANTHER" id="PTHR42781:SF4">
    <property type="entry name" value="SPERMIDINE_PUTRESCINE IMPORT ATP-BINDING PROTEIN POTA"/>
    <property type="match status" value="1"/>
</dbReference>
<dbReference type="SUPFAM" id="SSF52540">
    <property type="entry name" value="P-loop containing nucleoside triphosphate hydrolases"/>
    <property type="match status" value="1"/>
</dbReference>
<comment type="similarity">
    <text evidence="7">Belongs to the ABC transporter superfamily. Spermidine/putrescine importer (TC 3.A.1.11.1) family.</text>
</comment>
<keyword evidence="1 7" id="KW-0813">Transport</keyword>
<dbReference type="GO" id="GO:0005524">
    <property type="term" value="F:ATP binding"/>
    <property type="evidence" value="ECO:0007669"/>
    <property type="project" value="UniProtKB-KW"/>
</dbReference>
<evidence type="ECO:0000256" key="6">
    <source>
        <dbReference type="ARBA" id="ARBA00023136"/>
    </source>
</evidence>
<evidence type="ECO:0000313" key="10">
    <source>
        <dbReference type="Proteomes" id="UP000635983"/>
    </source>
</evidence>
<protein>
    <recommendedName>
        <fullName evidence="7">Spermidine/putrescine import ATP-binding protein PotA</fullName>
        <ecNumber evidence="7">7.6.2.11</ecNumber>
    </recommendedName>
</protein>
<keyword evidence="10" id="KW-1185">Reference proteome</keyword>
<dbReference type="PROSITE" id="PS00211">
    <property type="entry name" value="ABC_TRANSPORTER_1"/>
    <property type="match status" value="1"/>
</dbReference>
<dbReference type="EC" id="7.6.2.11" evidence="7"/>
<dbReference type="FunFam" id="3.40.50.300:FF:000133">
    <property type="entry name" value="Spermidine/putrescine import ATP-binding protein PotA"/>
    <property type="match status" value="1"/>
</dbReference>
<dbReference type="PROSITE" id="PS50893">
    <property type="entry name" value="ABC_TRANSPORTER_2"/>
    <property type="match status" value="1"/>
</dbReference>
<comment type="subunit">
    <text evidence="7">The complex is composed of two ATP-binding proteins (PotA), two transmembrane proteins (PotB and PotC) and a solute-binding protein (PotD).</text>
</comment>
<dbReference type="GO" id="GO:0043190">
    <property type="term" value="C:ATP-binding cassette (ABC) transporter complex"/>
    <property type="evidence" value="ECO:0007669"/>
    <property type="project" value="InterPro"/>
</dbReference>
<dbReference type="EMBL" id="BMPO01000004">
    <property type="protein sequence ID" value="GGJ93283.1"/>
    <property type="molecule type" value="Genomic_DNA"/>
</dbReference>
<dbReference type="NCBIfam" id="TIGR01187">
    <property type="entry name" value="potA"/>
    <property type="match status" value="1"/>
</dbReference>
<comment type="catalytic activity">
    <reaction evidence="7">
        <text>ATP + H2O + polyamine-[polyamine-binding protein]Side 1 = ADP + phosphate + polyamineSide 2 + [polyamine-binding protein]Side 1.</text>
        <dbReference type="EC" id="7.6.2.11"/>
    </reaction>
</comment>
<dbReference type="InterPro" id="IPR017871">
    <property type="entry name" value="ABC_transporter-like_CS"/>
</dbReference>
<comment type="caution">
    <text evidence="9">The sequence shown here is derived from an EMBL/GenBank/DDBJ whole genome shotgun (WGS) entry which is preliminary data.</text>
</comment>
<dbReference type="Proteomes" id="UP000635983">
    <property type="component" value="Unassembled WGS sequence"/>
</dbReference>
<comment type="function">
    <text evidence="7">Part of the ABC transporter complex PotABCD involved in spermidine/putrescine import. Responsible for energy coupling to the transport system.</text>
</comment>
<name>A0A917PVP2_9PSED</name>
<feature type="domain" description="ABC transporter" evidence="8">
    <location>
        <begin position="11"/>
        <end position="241"/>
    </location>
</feature>
<dbReference type="Gene3D" id="3.40.50.300">
    <property type="entry name" value="P-loop containing nucleotide triphosphate hydrolases"/>
    <property type="match status" value="1"/>
</dbReference>
<sequence length="362" mass="39722">MQGFNEGFESVTVDKVCKHYGSLKALDNVDLKVEAGEFMSLLGPSGSGKTTLLSILGGFNRVSSGKILFGERDVTLMPPHKRDIGVVFQNYALFPHMTVLENVAFPLKARGEKAASARERSLRALATVELKGYEDRDISALSGGQRQRVALARAIVFEPKLILMDEPLSALDKQLRDIMQIELRALHKRLGATMVYVTHDQREALTMSDRIAVMKGGKLVQVDTPRRLHDYPNDDFVASFIGESTLVPLKRGSSDALMLGTTALRTNRPVPVGSDLFLAVQAEKLLLDTDAAGAEWNRLNGKVSDIVFQGESLKIFVELEGGQQISFRQSSHHEGNLRLPQVGAPLSLRLHPEDTIVVPKAA</sequence>
<dbReference type="InterPro" id="IPR050093">
    <property type="entry name" value="ABC_SmlMolc_Importer"/>
</dbReference>
<dbReference type="InterPro" id="IPR003439">
    <property type="entry name" value="ABC_transporter-like_ATP-bd"/>
</dbReference>
<keyword evidence="2 7" id="KW-1003">Cell membrane</keyword>
<dbReference type="GO" id="GO:0016887">
    <property type="term" value="F:ATP hydrolysis activity"/>
    <property type="evidence" value="ECO:0007669"/>
    <property type="project" value="InterPro"/>
</dbReference>
<evidence type="ECO:0000256" key="5">
    <source>
        <dbReference type="ARBA" id="ARBA00022967"/>
    </source>
</evidence>
<dbReference type="SMART" id="SM00382">
    <property type="entry name" value="AAA"/>
    <property type="match status" value="1"/>
</dbReference>
<reference evidence="9" key="1">
    <citation type="journal article" date="2014" name="Int. J. Syst. Evol. Microbiol.">
        <title>Complete genome sequence of Corynebacterium casei LMG S-19264T (=DSM 44701T), isolated from a smear-ripened cheese.</title>
        <authorList>
            <consortium name="US DOE Joint Genome Institute (JGI-PGF)"/>
            <person name="Walter F."/>
            <person name="Albersmeier A."/>
            <person name="Kalinowski J."/>
            <person name="Ruckert C."/>
        </authorList>
    </citation>
    <scope>NUCLEOTIDE SEQUENCE</scope>
    <source>
        <strain evidence="9">JCM 30078</strain>
    </source>
</reference>
<evidence type="ECO:0000256" key="7">
    <source>
        <dbReference type="RuleBase" id="RU364083"/>
    </source>
</evidence>
<evidence type="ECO:0000313" key="9">
    <source>
        <dbReference type="EMBL" id="GGJ93283.1"/>
    </source>
</evidence>
<dbReference type="InterPro" id="IPR003593">
    <property type="entry name" value="AAA+_ATPase"/>
</dbReference>
<evidence type="ECO:0000256" key="3">
    <source>
        <dbReference type="ARBA" id="ARBA00022741"/>
    </source>
</evidence>
<keyword evidence="3 7" id="KW-0547">Nucleotide-binding</keyword>
<keyword evidence="6 7" id="KW-0472">Membrane</keyword>
<dbReference type="AlphaFoldDB" id="A0A917PVP2"/>
<dbReference type="Pfam" id="PF00005">
    <property type="entry name" value="ABC_tran"/>
    <property type="match status" value="1"/>
</dbReference>
<keyword evidence="5 7" id="KW-1278">Translocase</keyword>
<dbReference type="InterPro" id="IPR013611">
    <property type="entry name" value="Transp-assoc_OB_typ2"/>
</dbReference>
<dbReference type="InterPro" id="IPR008995">
    <property type="entry name" value="Mo/tungstate-bd_C_term_dom"/>
</dbReference>
<evidence type="ECO:0000259" key="8">
    <source>
        <dbReference type="PROSITE" id="PS50893"/>
    </source>
</evidence>
<dbReference type="PANTHER" id="PTHR42781">
    <property type="entry name" value="SPERMIDINE/PUTRESCINE IMPORT ATP-BINDING PROTEIN POTA"/>
    <property type="match status" value="1"/>
</dbReference>
<proteinExistence type="inferred from homology"/>
<evidence type="ECO:0000256" key="1">
    <source>
        <dbReference type="ARBA" id="ARBA00022448"/>
    </source>
</evidence>
<dbReference type="InterPro" id="IPR005893">
    <property type="entry name" value="PotA-like"/>
</dbReference>
<evidence type="ECO:0000256" key="2">
    <source>
        <dbReference type="ARBA" id="ARBA00022475"/>
    </source>
</evidence>
<reference evidence="9" key="2">
    <citation type="submission" date="2020-09" db="EMBL/GenBank/DDBJ databases">
        <authorList>
            <person name="Sun Q."/>
            <person name="Ohkuma M."/>
        </authorList>
    </citation>
    <scope>NUCLEOTIDE SEQUENCE</scope>
    <source>
        <strain evidence="9">JCM 30078</strain>
    </source>
</reference>
<gene>
    <name evidence="7" type="primary">potA</name>
    <name evidence="9" type="ORF">GCM10009304_19000</name>
</gene>
<dbReference type="GO" id="GO:0015847">
    <property type="term" value="P:putrescine transport"/>
    <property type="evidence" value="ECO:0007669"/>
    <property type="project" value="UniProtKB-ARBA"/>
</dbReference>
<dbReference type="RefSeq" id="WP_188982986.1">
    <property type="nucleotide sequence ID" value="NZ_BMPO01000004.1"/>
</dbReference>
<evidence type="ECO:0000256" key="4">
    <source>
        <dbReference type="ARBA" id="ARBA00022840"/>
    </source>
</evidence>
<dbReference type="SUPFAM" id="SSF50331">
    <property type="entry name" value="MOP-like"/>
    <property type="match status" value="1"/>
</dbReference>